<evidence type="ECO:0000259" key="11">
    <source>
        <dbReference type="PROSITE" id="PS51747"/>
    </source>
</evidence>
<dbReference type="GO" id="GO:0004132">
    <property type="term" value="F:dCMP deaminase activity"/>
    <property type="evidence" value="ECO:0007669"/>
    <property type="project" value="TreeGrafter"/>
</dbReference>
<dbReference type="SUPFAM" id="SSF53927">
    <property type="entry name" value="Cytidine deaminase-like"/>
    <property type="match status" value="1"/>
</dbReference>
<evidence type="ECO:0000256" key="6">
    <source>
        <dbReference type="ARBA" id="ARBA00038938"/>
    </source>
</evidence>
<dbReference type="Pfam" id="PF02892">
    <property type="entry name" value="zf-BED"/>
    <property type="match status" value="1"/>
</dbReference>
<organism evidence="12 13">
    <name type="scientific">Ditylenchus dipsaci</name>
    <dbReference type="NCBI Taxonomy" id="166011"/>
    <lineage>
        <taxon>Eukaryota</taxon>
        <taxon>Metazoa</taxon>
        <taxon>Ecdysozoa</taxon>
        <taxon>Nematoda</taxon>
        <taxon>Chromadorea</taxon>
        <taxon>Rhabditida</taxon>
        <taxon>Tylenchina</taxon>
        <taxon>Tylenchomorpha</taxon>
        <taxon>Sphaerularioidea</taxon>
        <taxon>Anguinidae</taxon>
        <taxon>Anguininae</taxon>
        <taxon>Ditylenchus</taxon>
    </lineage>
</organism>
<keyword evidence="2" id="KW-0545">Nucleotide biosynthesis</keyword>
<accession>A0A915DF39</accession>
<proteinExistence type="predicted"/>
<evidence type="ECO:0000256" key="8">
    <source>
        <dbReference type="PROSITE-ProRule" id="PRU00027"/>
    </source>
</evidence>
<protein>
    <recommendedName>
        <fullName evidence="7">dCMP deaminase</fullName>
        <ecNumber evidence="6">3.5.4.12</ecNumber>
    </recommendedName>
    <alternativeName>
        <fullName evidence="7">dCMP deaminase</fullName>
    </alternativeName>
</protein>
<evidence type="ECO:0000259" key="10">
    <source>
        <dbReference type="PROSITE" id="PS50808"/>
    </source>
</evidence>
<dbReference type="EC" id="3.5.4.12" evidence="6"/>
<dbReference type="InterPro" id="IPR036236">
    <property type="entry name" value="Znf_C2H2_sf"/>
</dbReference>
<dbReference type="InterPro" id="IPR003656">
    <property type="entry name" value="Znf_BED"/>
</dbReference>
<feature type="region of interest" description="Disordered" evidence="9">
    <location>
        <begin position="186"/>
        <end position="206"/>
    </location>
</feature>
<keyword evidence="1" id="KW-0479">Metal-binding</keyword>
<reference evidence="13" key="1">
    <citation type="submission" date="2022-11" db="UniProtKB">
        <authorList>
            <consortium name="WormBaseParasite"/>
        </authorList>
    </citation>
    <scope>IDENTIFICATION</scope>
</reference>
<dbReference type="InterPro" id="IPR016193">
    <property type="entry name" value="Cytidine_deaminase-like"/>
</dbReference>
<feature type="domain" description="BED-type" evidence="10">
    <location>
        <begin position="1"/>
        <end position="50"/>
    </location>
</feature>
<evidence type="ECO:0000256" key="3">
    <source>
        <dbReference type="ARBA" id="ARBA00022771"/>
    </source>
</evidence>
<dbReference type="Gene3D" id="3.40.140.10">
    <property type="entry name" value="Cytidine Deaminase, domain 2"/>
    <property type="match status" value="1"/>
</dbReference>
<dbReference type="InterPro" id="IPR002125">
    <property type="entry name" value="CMP_dCMP_dom"/>
</dbReference>
<keyword evidence="12" id="KW-1185">Reference proteome</keyword>
<evidence type="ECO:0000313" key="12">
    <source>
        <dbReference type="Proteomes" id="UP000887574"/>
    </source>
</evidence>
<dbReference type="GO" id="GO:0003677">
    <property type="term" value="F:DNA binding"/>
    <property type="evidence" value="ECO:0007669"/>
    <property type="project" value="InterPro"/>
</dbReference>
<feature type="compositionally biased region" description="Low complexity" evidence="9">
    <location>
        <begin position="192"/>
        <end position="203"/>
    </location>
</feature>
<dbReference type="WBParaSite" id="jg1925">
    <property type="protein sequence ID" value="jg1925"/>
    <property type="gene ID" value="jg1925"/>
</dbReference>
<evidence type="ECO:0000256" key="7">
    <source>
        <dbReference type="ARBA" id="ARBA00041763"/>
    </source>
</evidence>
<sequence>MPSEVWNYFEETENGGKCRICGTVRNRKDKSTSTFWQHLKRVHQIEQSRLSINELRSEGIPSMVAIKQKLEDRSYPMIKAEDFSLIDSFRSLSESVFQDAQSSGLSETSNEVNSACNKIGSWINHSNCFINNITCLSSQSDLSSPASKIKKLKRKSKLKVDDLLQDITGSNYPENSIFQMRELDKPAAEMPSSSTSSSSSSNSPIGDGCKRSDYINWDEFFMGAALLAAQRSKDPCTQVGAVIANEDNVIVGVGYNGMPIGCSDDELPWESRPLTLYKPNTHLCAMLK</sequence>
<evidence type="ECO:0000313" key="13">
    <source>
        <dbReference type="WBParaSite" id="jg1925"/>
    </source>
</evidence>
<evidence type="ECO:0000256" key="9">
    <source>
        <dbReference type="SAM" id="MobiDB-lite"/>
    </source>
</evidence>
<evidence type="ECO:0000256" key="1">
    <source>
        <dbReference type="ARBA" id="ARBA00022723"/>
    </source>
</evidence>
<dbReference type="PANTHER" id="PTHR11086">
    <property type="entry name" value="DEOXYCYTIDYLATE DEAMINASE-RELATED"/>
    <property type="match status" value="1"/>
</dbReference>
<keyword evidence="5" id="KW-0862">Zinc</keyword>
<name>A0A915DF39_9BILA</name>
<dbReference type="Pfam" id="PF00383">
    <property type="entry name" value="dCMP_cyt_deam_1"/>
    <property type="match status" value="1"/>
</dbReference>
<dbReference type="Proteomes" id="UP000887574">
    <property type="component" value="Unplaced"/>
</dbReference>
<dbReference type="SMART" id="SM00614">
    <property type="entry name" value="ZnF_BED"/>
    <property type="match status" value="1"/>
</dbReference>
<dbReference type="SUPFAM" id="SSF57667">
    <property type="entry name" value="beta-beta-alpha zinc fingers"/>
    <property type="match status" value="1"/>
</dbReference>
<dbReference type="AlphaFoldDB" id="A0A915DF39"/>
<dbReference type="PROSITE" id="PS50808">
    <property type="entry name" value="ZF_BED"/>
    <property type="match status" value="1"/>
</dbReference>
<evidence type="ECO:0000256" key="2">
    <source>
        <dbReference type="ARBA" id="ARBA00022727"/>
    </source>
</evidence>
<dbReference type="PROSITE" id="PS51747">
    <property type="entry name" value="CYT_DCMP_DEAMINASES_2"/>
    <property type="match status" value="1"/>
</dbReference>
<dbReference type="GO" id="GO:0008270">
    <property type="term" value="F:zinc ion binding"/>
    <property type="evidence" value="ECO:0007669"/>
    <property type="project" value="UniProtKB-KW"/>
</dbReference>
<dbReference type="InterPro" id="IPR015517">
    <property type="entry name" value="dCMP_deaminase-rel"/>
</dbReference>
<keyword evidence="3 8" id="KW-0863">Zinc-finger</keyword>
<evidence type="ECO:0000256" key="4">
    <source>
        <dbReference type="ARBA" id="ARBA00022801"/>
    </source>
</evidence>
<dbReference type="GO" id="GO:0005737">
    <property type="term" value="C:cytoplasm"/>
    <property type="evidence" value="ECO:0007669"/>
    <property type="project" value="TreeGrafter"/>
</dbReference>
<evidence type="ECO:0000256" key="5">
    <source>
        <dbReference type="ARBA" id="ARBA00022833"/>
    </source>
</evidence>
<dbReference type="PANTHER" id="PTHR11086:SF18">
    <property type="entry name" value="DEOXYCYTIDYLATE DEAMINASE"/>
    <property type="match status" value="1"/>
</dbReference>
<feature type="domain" description="CMP/dCMP-type deaminase" evidence="11">
    <location>
        <begin position="216"/>
        <end position="288"/>
    </location>
</feature>
<keyword evidence="4" id="KW-0378">Hydrolase</keyword>